<evidence type="ECO:0000313" key="1">
    <source>
        <dbReference type="EMBL" id="RHY76220.1"/>
    </source>
</evidence>
<accession>A0A418CEV5</accession>
<protein>
    <submittedName>
        <fullName evidence="1">Uncharacterized protein</fullName>
    </submittedName>
</protein>
<sequence length="54" mass="6089">MVQYQFIALAALAVTAVTDKISVQVHRNLEIAKQSNVVVEFHSDEALATHRRRL</sequence>
<feature type="non-terminal residue" evidence="1">
    <location>
        <position position="54"/>
    </location>
</feature>
<name>A0A418CEV5_APHAT</name>
<comment type="caution">
    <text evidence="1">The sequence shown here is derived from an EMBL/GenBank/DDBJ whole genome shotgun (WGS) entry which is preliminary data.</text>
</comment>
<evidence type="ECO:0000313" key="2">
    <source>
        <dbReference type="Proteomes" id="UP000283543"/>
    </source>
</evidence>
<proteinExistence type="predicted"/>
<organism evidence="1 2">
    <name type="scientific">Aphanomyces astaci</name>
    <name type="common">Crayfish plague agent</name>
    <dbReference type="NCBI Taxonomy" id="112090"/>
    <lineage>
        <taxon>Eukaryota</taxon>
        <taxon>Sar</taxon>
        <taxon>Stramenopiles</taxon>
        <taxon>Oomycota</taxon>
        <taxon>Saprolegniomycetes</taxon>
        <taxon>Saprolegniales</taxon>
        <taxon>Verrucalvaceae</taxon>
        <taxon>Aphanomyces</taxon>
    </lineage>
</organism>
<reference evidence="1 2" key="1">
    <citation type="submission" date="2018-08" db="EMBL/GenBank/DDBJ databases">
        <title>Aphanomyces genome sequencing and annotation.</title>
        <authorList>
            <person name="Minardi D."/>
            <person name="Oidtmann B."/>
            <person name="Van Der Giezen M."/>
            <person name="Studholme D.J."/>
        </authorList>
    </citation>
    <scope>NUCLEOTIDE SEQUENCE [LARGE SCALE GENOMIC DNA]</scope>
    <source>
        <strain evidence="1 2">Si</strain>
    </source>
</reference>
<gene>
    <name evidence="1" type="ORF">DYB34_014314</name>
</gene>
<dbReference type="Proteomes" id="UP000283543">
    <property type="component" value="Unassembled WGS sequence"/>
</dbReference>
<dbReference type="EMBL" id="QUTB01001271">
    <property type="protein sequence ID" value="RHY76220.1"/>
    <property type="molecule type" value="Genomic_DNA"/>
</dbReference>
<dbReference type="AlphaFoldDB" id="A0A418CEV5"/>